<evidence type="ECO:0000313" key="3">
    <source>
        <dbReference type="Proteomes" id="UP000746471"/>
    </source>
</evidence>
<feature type="domain" description="Peptidase M20 dimerisation" evidence="1">
    <location>
        <begin position="191"/>
        <end position="285"/>
    </location>
</feature>
<dbReference type="PANTHER" id="PTHR11014">
    <property type="entry name" value="PEPTIDASE M20 FAMILY MEMBER"/>
    <property type="match status" value="1"/>
</dbReference>
<evidence type="ECO:0000313" key="2">
    <source>
        <dbReference type="EMBL" id="MBS7525721.1"/>
    </source>
</evidence>
<comment type="caution">
    <text evidence="2">The sequence shown here is derived from an EMBL/GenBank/DDBJ whole genome shotgun (WGS) entry which is preliminary data.</text>
</comment>
<evidence type="ECO:0000259" key="1">
    <source>
        <dbReference type="Pfam" id="PF07687"/>
    </source>
</evidence>
<sequence>MEIVKYVDYSDDNGFERWLVDIRRKLHQHAELSEREFETQLIIEGVLDELEIEHVRIADTGVMGIIRGEGDGTCVGLRADIDALPLVEDSGRPYASKTKGVMHACGHDAHTTILIGCAAKLKALSNTFRGVVKLFFQPAEETIGGAKRMVLQGCMKNPDVDYMLGLHVMPYLPVGTIEVRDGKLNAASDMVSVDIYGKAAHGAYPEKGVDAGLVAAEILQGIQTILTRQKSPLDQAVVTFGRINGGSKDNIVCDHLKATGIMRTTDENLRAHLKDAMMNYVEAVASAHGAKGVIKFEPGYNALINDKGVNEVVRAVARKVLGAGAIFEKESPSLGVEDYSFFLDDARGAFYHLGCGNVAEEIVHPLHSECFDLDERALIVGVGLQMNIILNLLQGGI</sequence>
<dbReference type="Gene3D" id="3.40.630.10">
    <property type="entry name" value="Zn peptidases"/>
    <property type="match status" value="1"/>
</dbReference>
<dbReference type="CDD" id="cd03886">
    <property type="entry name" value="M20_Acy1"/>
    <property type="match status" value="1"/>
</dbReference>
<dbReference type="SUPFAM" id="SSF55031">
    <property type="entry name" value="Bacterial exopeptidase dimerisation domain"/>
    <property type="match status" value="1"/>
</dbReference>
<dbReference type="NCBIfam" id="TIGR01891">
    <property type="entry name" value="amidohydrolases"/>
    <property type="match status" value="1"/>
</dbReference>
<keyword evidence="3" id="KW-1185">Reference proteome</keyword>
<dbReference type="InterPro" id="IPR011650">
    <property type="entry name" value="Peptidase_M20_dimer"/>
</dbReference>
<dbReference type="Gene3D" id="3.30.70.360">
    <property type="match status" value="1"/>
</dbReference>
<dbReference type="Pfam" id="PF07687">
    <property type="entry name" value="M20_dimer"/>
    <property type="match status" value="1"/>
</dbReference>
<organism evidence="2 3">
    <name type="scientific">Fusibacter paucivorans</name>
    <dbReference type="NCBI Taxonomy" id="76009"/>
    <lineage>
        <taxon>Bacteria</taxon>
        <taxon>Bacillati</taxon>
        <taxon>Bacillota</taxon>
        <taxon>Clostridia</taxon>
        <taxon>Eubacteriales</taxon>
        <taxon>Eubacteriales Family XII. Incertae Sedis</taxon>
        <taxon>Fusibacter</taxon>
    </lineage>
</organism>
<dbReference type="Pfam" id="PF01546">
    <property type="entry name" value="Peptidase_M20"/>
    <property type="match status" value="1"/>
</dbReference>
<dbReference type="Proteomes" id="UP000746471">
    <property type="component" value="Unassembled WGS sequence"/>
</dbReference>
<accession>A0ABS5PMA3</accession>
<protein>
    <submittedName>
        <fullName evidence="2">Amidohydrolase</fullName>
    </submittedName>
</protein>
<dbReference type="EMBL" id="JAHBCL010000004">
    <property type="protein sequence ID" value="MBS7525721.1"/>
    <property type="molecule type" value="Genomic_DNA"/>
</dbReference>
<name>A0ABS5PMA3_9FIRM</name>
<dbReference type="SUPFAM" id="SSF53187">
    <property type="entry name" value="Zn-dependent exopeptidases"/>
    <property type="match status" value="1"/>
</dbReference>
<dbReference type="PIRSF" id="PIRSF005962">
    <property type="entry name" value="Pept_M20D_amidohydro"/>
    <property type="match status" value="1"/>
</dbReference>
<dbReference type="InterPro" id="IPR017439">
    <property type="entry name" value="Amidohydrolase"/>
</dbReference>
<dbReference type="InterPro" id="IPR036264">
    <property type="entry name" value="Bact_exopeptidase_dim_dom"/>
</dbReference>
<dbReference type="InterPro" id="IPR002933">
    <property type="entry name" value="Peptidase_M20"/>
</dbReference>
<proteinExistence type="predicted"/>
<dbReference type="PANTHER" id="PTHR11014:SF63">
    <property type="entry name" value="METALLOPEPTIDASE, PUTATIVE (AFU_ORTHOLOGUE AFUA_6G09600)-RELATED"/>
    <property type="match status" value="1"/>
</dbReference>
<gene>
    <name evidence="2" type="ORF">KHM83_03415</name>
</gene>
<dbReference type="RefSeq" id="WP_213235505.1">
    <property type="nucleotide sequence ID" value="NZ_JAHBCL010000004.1"/>
</dbReference>
<reference evidence="2 3" key="1">
    <citation type="submission" date="2021-05" db="EMBL/GenBank/DDBJ databases">
        <title>Fusibacter ferrireducens sp. nov., an anaerobic, sulfur- and Fe-reducing bacterium isolated from the mangrove sediment.</title>
        <authorList>
            <person name="Qiu D."/>
        </authorList>
    </citation>
    <scope>NUCLEOTIDE SEQUENCE [LARGE SCALE GENOMIC DNA]</scope>
    <source>
        <strain evidence="2 3">DSM 12116</strain>
    </source>
</reference>